<dbReference type="KEGG" id="tsh:Tsac_2788"/>
<keyword evidence="1" id="KW-1133">Transmembrane helix</keyword>
<keyword evidence="4" id="KW-1185">Reference proteome</keyword>
<proteinExistence type="predicted"/>
<dbReference type="BioCyc" id="TSAC1094508:GLMA-2834-MONOMER"/>
<protein>
    <submittedName>
        <fullName evidence="3">Flp pilus assembly protein CpaB</fullName>
    </submittedName>
</protein>
<reference evidence="3 4" key="1">
    <citation type="journal article" date="2014" name="Appl. Environ. Microbiol.">
        <title>Profile of Secreted Hydrolases, Associated Proteins, and SlpA in Thermoanaerobacterium saccharolyticum during the Degradation of Hemicellulose.</title>
        <authorList>
            <person name="Currie D.H."/>
            <person name="Guss A.M."/>
            <person name="Herring C.D."/>
            <person name="Giannone R.J."/>
            <person name="Johnson C.M."/>
            <person name="Lankford P.K."/>
            <person name="Brown S.D."/>
            <person name="Hettich R.L."/>
            <person name="Lynd L.R."/>
        </authorList>
    </citation>
    <scope>NUCLEOTIDE SEQUENCE [LARGE SCALE GENOMIC DNA]</scope>
    <source>
        <strain evidence="4">DSM 8691 / JW/SL-YS485</strain>
    </source>
</reference>
<geneLocation type="plasmid" evidence="3 4">
    <name>pMU3262</name>
</geneLocation>
<feature type="transmembrane region" description="Helical" evidence="1">
    <location>
        <begin position="7"/>
        <end position="24"/>
    </location>
</feature>
<dbReference type="EMBL" id="CP003185">
    <property type="protein sequence ID" value="AFK94335.1"/>
    <property type="molecule type" value="Genomic_DNA"/>
</dbReference>
<dbReference type="Pfam" id="PF16976">
    <property type="entry name" value="RcpC"/>
    <property type="match status" value="1"/>
</dbReference>
<dbReference type="Pfam" id="PF08666">
    <property type="entry name" value="SAF"/>
    <property type="match status" value="1"/>
</dbReference>
<keyword evidence="1" id="KW-0472">Membrane</keyword>
<evidence type="ECO:0000259" key="2">
    <source>
        <dbReference type="SMART" id="SM00858"/>
    </source>
</evidence>
<keyword evidence="1" id="KW-0812">Transmembrane</keyword>
<dbReference type="Proteomes" id="UP000006178">
    <property type="component" value="Plasmid pMU3262"/>
</dbReference>
<dbReference type="InterPro" id="IPR017592">
    <property type="entry name" value="Pilus_assmbl_Flp-typ_CpaB"/>
</dbReference>
<keyword evidence="3" id="KW-0614">Plasmid</keyword>
<dbReference type="InterPro" id="IPR031571">
    <property type="entry name" value="RcpC_dom"/>
</dbReference>
<feature type="domain" description="SAF" evidence="2">
    <location>
        <begin position="35"/>
        <end position="96"/>
    </location>
</feature>
<evidence type="ECO:0000256" key="1">
    <source>
        <dbReference type="SAM" id="Phobius"/>
    </source>
</evidence>
<organism evidence="3 4">
    <name type="scientific">Thermoanaerobacterium saccharolyticum (strain DSM 8691 / JW/SL-YS485)</name>
    <dbReference type="NCBI Taxonomy" id="1094508"/>
    <lineage>
        <taxon>Bacteria</taxon>
        <taxon>Bacillati</taxon>
        <taxon>Bacillota</taxon>
        <taxon>Clostridia</taxon>
        <taxon>Thermoanaerobacterales</taxon>
        <taxon>Thermoanaerobacteraceae</taxon>
        <taxon>Thermoanaerobacterium</taxon>
    </lineage>
</organism>
<evidence type="ECO:0000313" key="3">
    <source>
        <dbReference type="EMBL" id="AFK94335.1"/>
    </source>
</evidence>
<sequence length="254" mass="28314">MKKTRIILLLVFFFIDLFVAFYLIPNYVKASTKTVDVVQFIVDVPQNTQITDSMITYAKVNKLNANNFIKDKKQVIGKFARTNIYKNSFAVASMVIDSKQSDESYMFNLKQNNFAFAVKTDIAGVTGGVLEPNDIVNVVVFLPAQKNGNDSAISPKDLQGIRVLDVRSNNAVSTSTQQQTQPGQISSSNNLPSIVILDVTPEQYVELYKYQNIGNISFAIRSRNTNVQDGYVSQDYSSIQSQAQQQSAPVQNNQ</sequence>
<dbReference type="SMART" id="SM00858">
    <property type="entry name" value="SAF"/>
    <property type="match status" value="1"/>
</dbReference>
<dbReference type="PATRIC" id="fig|1094508.3.peg.2817"/>
<dbReference type="RefSeq" id="WP_014759606.1">
    <property type="nucleotide sequence ID" value="NC_017998.1"/>
</dbReference>
<dbReference type="AlphaFoldDB" id="I3WBY4"/>
<accession>I3WBY4</accession>
<dbReference type="CDD" id="cd11614">
    <property type="entry name" value="SAF_CpaB_FlgA_like"/>
    <property type="match status" value="1"/>
</dbReference>
<dbReference type="NCBIfam" id="TIGR03177">
    <property type="entry name" value="pilus_cpaB"/>
    <property type="match status" value="1"/>
</dbReference>
<gene>
    <name evidence="3" type="ordered locus">Tsac_2788</name>
</gene>
<dbReference type="InterPro" id="IPR013974">
    <property type="entry name" value="SAF"/>
</dbReference>
<evidence type="ECO:0000313" key="4">
    <source>
        <dbReference type="Proteomes" id="UP000006178"/>
    </source>
</evidence>
<name>I3WBY4_THESW</name>